<dbReference type="InterPro" id="IPR006162">
    <property type="entry name" value="Ppantetheine_attach_site"/>
</dbReference>
<keyword evidence="3" id="KW-0808">Transferase</keyword>
<evidence type="ECO:0000256" key="5">
    <source>
        <dbReference type="ARBA" id="ARBA00023315"/>
    </source>
</evidence>
<dbReference type="InterPro" id="IPR020841">
    <property type="entry name" value="PKS_Beta-ketoAc_synthase_dom"/>
</dbReference>
<dbReference type="InterPro" id="IPR016036">
    <property type="entry name" value="Malonyl_transacylase_ACP-bd"/>
</dbReference>
<dbReference type="InterPro" id="IPR014030">
    <property type="entry name" value="Ketoacyl_synth_N"/>
</dbReference>
<evidence type="ECO:0000256" key="1">
    <source>
        <dbReference type="ARBA" id="ARBA00022450"/>
    </source>
</evidence>
<dbReference type="SUPFAM" id="SSF55048">
    <property type="entry name" value="Probable ACP-binding domain of malonyl-CoA ACP transacylase"/>
    <property type="match status" value="2"/>
</dbReference>
<evidence type="ECO:0000256" key="4">
    <source>
        <dbReference type="ARBA" id="ARBA00023268"/>
    </source>
</evidence>
<feature type="region of interest" description="N-terminal hotdog fold" evidence="6">
    <location>
        <begin position="209"/>
        <end position="330"/>
    </location>
</feature>
<feature type="domain" description="Carrier" evidence="8">
    <location>
        <begin position="2804"/>
        <end position="2879"/>
    </location>
</feature>
<dbReference type="InterPro" id="IPR057326">
    <property type="entry name" value="KR_dom"/>
</dbReference>
<dbReference type="InterPro" id="IPR009081">
    <property type="entry name" value="PP-bd_ACP"/>
</dbReference>
<dbReference type="CDD" id="cd08956">
    <property type="entry name" value="KR_3_FAS_SDR_x"/>
    <property type="match status" value="2"/>
</dbReference>
<evidence type="ECO:0000313" key="12">
    <source>
        <dbReference type="Proteomes" id="UP000198923"/>
    </source>
</evidence>
<feature type="region of interest" description="Disordered" evidence="7">
    <location>
        <begin position="3341"/>
        <end position="3367"/>
    </location>
</feature>
<dbReference type="Pfam" id="PF16197">
    <property type="entry name" value="KAsynt_C_assoc"/>
    <property type="match status" value="2"/>
</dbReference>
<feature type="region of interest" description="C-terminal hotdog fold" evidence="6">
    <location>
        <begin position="352"/>
        <end position="488"/>
    </location>
</feature>
<dbReference type="GO" id="GO:0006633">
    <property type="term" value="P:fatty acid biosynthetic process"/>
    <property type="evidence" value="ECO:0007669"/>
    <property type="project" value="InterPro"/>
</dbReference>
<proteinExistence type="predicted"/>
<dbReference type="SMART" id="SM01294">
    <property type="entry name" value="PKS_PP_betabranch"/>
    <property type="match status" value="2"/>
</dbReference>
<evidence type="ECO:0000256" key="3">
    <source>
        <dbReference type="ARBA" id="ARBA00022679"/>
    </source>
</evidence>
<dbReference type="Gene3D" id="3.40.50.720">
    <property type="entry name" value="NAD(P)-binding Rossmann-like Domain"/>
    <property type="match status" value="2"/>
</dbReference>
<feature type="domain" description="PKS/mFAS DH" evidence="10">
    <location>
        <begin position="1938"/>
        <end position="2207"/>
    </location>
</feature>
<dbReference type="Pfam" id="PF02801">
    <property type="entry name" value="Ketoacyl-synt_C"/>
    <property type="match status" value="2"/>
</dbReference>
<dbReference type="InterPro" id="IPR013968">
    <property type="entry name" value="PKS_KR"/>
</dbReference>
<keyword evidence="12" id="KW-1185">Reference proteome</keyword>
<dbReference type="SMART" id="SM00822">
    <property type="entry name" value="PKS_KR"/>
    <property type="match status" value="2"/>
</dbReference>
<dbReference type="InterPro" id="IPR042104">
    <property type="entry name" value="PKS_dehydratase_sf"/>
</dbReference>
<dbReference type="Pfam" id="PF21089">
    <property type="entry name" value="PKS_DH_N"/>
    <property type="match status" value="2"/>
</dbReference>
<dbReference type="PROSITE" id="PS00606">
    <property type="entry name" value="KS3_1"/>
    <property type="match status" value="2"/>
</dbReference>
<gene>
    <name evidence="11" type="ORF">SAMN05421505_1651</name>
</gene>
<dbReference type="InterPro" id="IPR055123">
    <property type="entry name" value="SpnB-like_Rossmann"/>
</dbReference>
<dbReference type="InterPro" id="IPR016035">
    <property type="entry name" value="Acyl_Trfase/lysoPLipase"/>
</dbReference>
<dbReference type="SMART" id="SM00827">
    <property type="entry name" value="PKS_AT"/>
    <property type="match status" value="3"/>
</dbReference>
<dbReference type="Pfam" id="PF00109">
    <property type="entry name" value="ketoacyl-synt"/>
    <property type="match status" value="2"/>
</dbReference>
<dbReference type="InterPro" id="IPR014031">
    <property type="entry name" value="Ketoacyl_synth_C"/>
</dbReference>
<dbReference type="InterPro" id="IPR014043">
    <property type="entry name" value="Acyl_transferase_dom"/>
</dbReference>
<protein>
    <submittedName>
        <fullName evidence="11">Polyene macrolide polyketide synthase</fullName>
    </submittedName>
</protein>
<feature type="active site" description="Proton acceptor; for dehydratase activity" evidence="6">
    <location>
        <position position="1970"/>
    </location>
</feature>
<feature type="active site" description="Proton donor; for dehydratase activity" evidence="6">
    <location>
        <position position="413"/>
    </location>
</feature>
<feature type="non-terminal residue" evidence="11">
    <location>
        <position position="1"/>
    </location>
</feature>
<dbReference type="SUPFAM" id="SSF51735">
    <property type="entry name" value="NAD(P)-binding Rossmann-fold domains"/>
    <property type="match status" value="4"/>
</dbReference>
<feature type="region of interest" description="Disordered" evidence="7">
    <location>
        <begin position="2311"/>
        <end position="2333"/>
    </location>
</feature>
<dbReference type="InterPro" id="IPR049552">
    <property type="entry name" value="PKS_DH_N"/>
</dbReference>
<dbReference type="SMART" id="SM00823">
    <property type="entry name" value="PKS_PP"/>
    <property type="match status" value="2"/>
</dbReference>
<dbReference type="SMART" id="SM00825">
    <property type="entry name" value="PKS_KS"/>
    <property type="match status" value="2"/>
</dbReference>
<dbReference type="InterPro" id="IPR036736">
    <property type="entry name" value="ACP-like_sf"/>
</dbReference>
<dbReference type="InterPro" id="IPR001227">
    <property type="entry name" value="Ac_transferase_dom_sf"/>
</dbReference>
<accession>A0A1G8LD96</accession>
<dbReference type="Pfam" id="PF00550">
    <property type="entry name" value="PP-binding"/>
    <property type="match status" value="2"/>
</dbReference>
<evidence type="ECO:0000259" key="10">
    <source>
        <dbReference type="PROSITE" id="PS52019"/>
    </source>
</evidence>
<dbReference type="PROSITE" id="PS52019">
    <property type="entry name" value="PKS_MFAS_DH"/>
    <property type="match status" value="2"/>
</dbReference>
<keyword evidence="5" id="KW-0012">Acyltransferase</keyword>
<dbReference type="Pfam" id="PF22953">
    <property type="entry name" value="SpnB_Rossmann"/>
    <property type="match status" value="2"/>
</dbReference>
<evidence type="ECO:0000313" key="11">
    <source>
        <dbReference type="EMBL" id="SDI53684.1"/>
    </source>
</evidence>
<dbReference type="PROSITE" id="PS52004">
    <property type="entry name" value="KS3_2"/>
    <property type="match status" value="2"/>
</dbReference>
<dbReference type="Pfam" id="PF14765">
    <property type="entry name" value="PS-DH"/>
    <property type="match status" value="2"/>
</dbReference>
<dbReference type="Gene3D" id="3.40.366.10">
    <property type="entry name" value="Malonyl-Coenzyme A Acyl Carrier Protein, domain 2"/>
    <property type="match status" value="3"/>
</dbReference>
<feature type="domain" description="PKS/mFAS DH" evidence="10">
    <location>
        <begin position="209"/>
        <end position="488"/>
    </location>
</feature>
<dbReference type="InterPro" id="IPR050091">
    <property type="entry name" value="PKS_NRPS_Biosynth_Enz"/>
</dbReference>
<dbReference type="Gene3D" id="3.30.70.3290">
    <property type="match status" value="1"/>
</dbReference>
<dbReference type="SUPFAM" id="SSF53901">
    <property type="entry name" value="Thiolase-like"/>
    <property type="match status" value="2"/>
</dbReference>
<dbReference type="GO" id="GO:0004312">
    <property type="term" value="F:fatty acid synthase activity"/>
    <property type="evidence" value="ECO:0007669"/>
    <property type="project" value="TreeGrafter"/>
</dbReference>
<feature type="region of interest" description="C-terminal hotdog fold" evidence="6">
    <location>
        <begin position="2075"/>
        <end position="2207"/>
    </location>
</feature>
<dbReference type="GO" id="GO:0004315">
    <property type="term" value="F:3-oxoacyl-[acyl-carrier-protein] synthase activity"/>
    <property type="evidence" value="ECO:0007669"/>
    <property type="project" value="InterPro"/>
</dbReference>
<dbReference type="PROSITE" id="PS50075">
    <property type="entry name" value="CARRIER"/>
    <property type="match status" value="2"/>
</dbReference>
<keyword evidence="1" id="KW-0596">Phosphopantetheine</keyword>
<dbReference type="PANTHER" id="PTHR43775:SF51">
    <property type="entry name" value="INACTIVE PHENOLPHTHIOCEROL SYNTHESIS POLYKETIDE SYNTHASE TYPE I PKS1-RELATED"/>
    <property type="match status" value="1"/>
</dbReference>
<dbReference type="Gene3D" id="3.40.47.10">
    <property type="match status" value="2"/>
</dbReference>
<dbReference type="Pfam" id="PF08659">
    <property type="entry name" value="KR"/>
    <property type="match status" value="2"/>
</dbReference>
<dbReference type="FunFam" id="1.10.1200.10:FF:000007">
    <property type="entry name" value="Probable polyketide synthase pks17"/>
    <property type="match status" value="2"/>
</dbReference>
<name>A0A1G8LD96_9ACTN</name>
<dbReference type="Gene3D" id="1.10.1200.10">
    <property type="entry name" value="ACP-like"/>
    <property type="match status" value="2"/>
</dbReference>
<feature type="region of interest" description="N-terminal hotdog fold" evidence="6">
    <location>
        <begin position="1938"/>
        <end position="2063"/>
    </location>
</feature>
<dbReference type="InterPro" id="IPR018201">
    <property type="entry name" value="Ketoacyl_synth_AS"/>
</dbReference>
<evidence type="ECO:0000256" key="2">
    <source>
        <dbReference type="ARBA" id="ARBA00022553"/>
    </source>
</evidence>
<dbReference type="InterPro" id="IPR020806">
    <property type="entry name" value="PKS_PP-bd"/>
</dbReference>
<feature type="domain" description="Ketosynthase family 3 (KS3)" evidence="9">
    <location>
        <begin position="1061"/>
        <end position="1469"/>
    </location>
</feature>
<dbReference type="CDD" id="cd00833">
    <property type="entry name" value="PKS"/>
    <property type="match status" value="2"/>
</dbReference>
<feature type="active site" description="Proton donor; for dehydratase activity" evidence="6">
    <location>
        <position position="2134"/>
    </location>
</feature>
<feature type="active site" description="Proton acceptor; for dehydratase activity" evidence="6">
    <location>
        <position position="241"/>
    </location>
</feature>
<dbReference type="PANTHER" id="PTHR43775">
    <property type="entry name" value="FATTY ACID SYNTHASE"/>
    <property type="match status" value="1"/>
</dbReference>
<organism evidence="11 12">
    <name type="scientific">Sinosporangium album</name>
    <dbReference type="NCBI Taxonomy" id="504805"/>
    <lineage>
        <taxon>Bacteria</taxon>
        <taxon>Bacillati</taxon>
        <taxon>Actinomycetota</taxon>
        <taxon>Actinomycetes</taxon>
        <taxon>Streptosporangiales</taxon>
        <taxon>Streptosporangiaceae</taxon>
        <taxon>Sinosporangium</taxon>
    </lineage>
</organism>
<dbReference type="InterPro" id="IPR036291">
    <property type="entry name" value="NAD(P)-bd_dom_sf"/>
</dbReference>
<keyword evidence="2" id="KW-0597">Phosphoprotein</keyword>
<dbReference type="InterPro" id="IPR020807">
    <property type="entry name" value="PKS_DH"/>
</dbReference>
<dbReference type="Gene3D" id="3.10.129.110">
    <property type="entry name" value="Polyketide synthase dehydratase"/>
    <property type="match status" value="2"/>
</dbReference>
<dbReference type="InterPro" id="IPR049551">
    <property type="entry name" value="PKS_DH_C"/>
</dbReference>
<dbReference type="SUPFAM" id="SSF52151">
    <property type="entry name" value="FabD/lysophospholipase-like"/>
    <property type="match status" value="3"/>
</dbReference>
<feature type="domain" description="Carrier" evidence="8">
    <location>
        <begin position="931"/>
        <end position="1006"/>
    </location>
</feature>
<evidence type="ECO:0000259" key="9">
    <source>
        <dbReference type="PROSITE" id="PS52004"/>
    </source>
</evidence>
<evidence type="ECO:0000259" key="8">
    <source>
        <dbReference type="PROSITE" id="PS50075"/>
    </source>
</evidence>
<feature type="domain" description="Ketosynthase family 3 (KS3)" evidence="9">
    <location>
        <begin position="2896"/>
        <end position="3318"/>
    </location>
</feature>
<dbReference type="GO" id="GO:0031177">
    <property type="term" value="F:phosphopantetheine binding"/>
    <property type="evidence" value="ECO:0007669"/>
    <property type="project" value="InterPro"/>
</dbReference>
<dbReference type="Proteomes" id="UP000198923">
    <property type="component" value="Unassembled WGS sequence"/>
</dbReference>
<reference evidence="11 12" key="1">
    <citation type="submission" date="2016-10" db="EMBL/GenBank/DDBJ databases">
        <authorList>
            <person name="de Groot N.N."/>
        </authorList>
    </citation>
    <scope>NUCLEOTIDE SEQUENCE [LARGE SCALE GENOMIC DNA]</scope>
    <source>
        <strain evidence="11 12">CPCC 201354</strain>
    </source>
</reference>
<keyword evidence="4" id="KW-0511">Multifunctional enzyme</keyword>
<dbReference type="InterPro" id="IPR016039">
    <property type="entry name" value="Thiolase-like"/>
</dbReference>
<dbReference type="PROSITE" id="PS00012">
    <property type="entry name" value="PHOSPHOPANTETHEINE"/>
    <property type="match status" value="2"/>
</dbReference>
<dbReference type="FunFam" id="3.40.47.10:FF:000019">
    <property type="entry name" value="Polyketide synthase type I"/>
    <property type="match status" value="2"/>
</dbReference>
<evidence type="ECO:0000256" key="7">
    <source>
        <dbReference type="SAM" id="MobiDB-lite"/>
    </source>
</evidence>
<feature type="non-terminal residue" evidence="11">
    <location>
        <position position="3656"/>
    </location>
</feature>
<dbReference type="Pfam" id="PF00698">
    <property type="entry name" value="Acyl_transf_1"/>
    <property type="match status" value="3"/>
</dbReference>
<dbReference type="SUPFAM" id="SSF47336">
    <property type="entry name" value="ACP-like"/>
    <property type="match status" value="2"/>
</dbReference>
<dbReference type="InterPro" id="IPR049900">
    <property type="entry name" value="PKS_mFAS_DH"/>
</dbReference>
<dbReference type="SMART" id="SM00826">
    <property type="entry name" value="PKS_DH"/>
    <property type="match status" value="2"/>
</dbReference>
<dbReference type="EMBL" id="FNCN01000065">
    <property type="protein sequence ID" value="SDI53684.1"/>
    <property type="molecule type" value="Genomic_DNA"/>
</dbReference>
<dbReference type="Pfam" id="PF22621">
    <property type="entry name" value="CurL-like_PKS_C"/>
    <property type="match status" value="1"/>
</dbReference>
<sequence length="3656" mass="378544">AVNGPASTVVSGAEQAVEHVRRHFDGLGRKTARLRVSHAFHSPLMDPMLDEFRTVLERLTPQAPRIPVVSNLTGDVATAADLCSPDYWVRHVREAVRFADGIHTLHRHGVTRFLELGPDGTLSALGAESAEDAAFVPLLRKGRGEEAAALHALASLHVRGVPVAWEALFPRAARVELPTYAFQRERFWPSPAPSRRADVRSAGLGAAEHPLLGAAVELAGDGGHLLTGRLSLESSPWLADHVVQGVALLPGTALLELALRAGDEVGCHVVEELTLASPLVLPERGGVQVQVRVGTPDGDGRRPVGVHSRRDGGDWVEHAAGVLASGADTPSAFTPSAFTLPEFGRVWPPEGAEPLPVEEAYARFADIGFTYGPVFQGLRAVWRRGGELFAEVALPEEAYGDAARFGVHPALLDAALHAWVLDADRDETVVPFAWTGVALHAVGAVVARVRMARAADGGLALEVADADGRPVLSVASMVGRPVSAEQVGSSAGTLYGVEWSEARAAAAAAGTWIRWGDADASESGVVVLDCGAVPEPEGNVPSGVREVVHRVLHAVREWLGEERRSDATLVVATRNATGDEPDLTQAPVWGLVRAAQAENPGRFVLVDLDTHADLALAAGAASLGEPEVAVRGGRTLVPRLSRIAPGDDRPVFDPEGAVLVTGGTGGLGAVIARHLVAEYGVRRLVLASRRGPDAPGAAELAAELAGCGARVEVVACDAADRDALEALVGLHPLTGVVHAAGVGDNGLIGAMTPDRVDGVLAPKADAAWYLHELTRGMGLSAFVMLSSAGGLVLTAGQGNYAAANVFLDALAARRRAEGLPATSMAFGLWDVGGGLGRFLRDVDRSRMSAQGVPPLTHDEGLALFDAAMRSGRAAVVPIRVDAAALRARTDEIPALLRGLAPARRRAAHAPAVRGLPMAERLAGLADGERRRAVLQIVRAEVAAVLGHASADAVAPDRAFQELGFDSLSATDLRTRLGAVTGLRLPATLAFDHPNAAAVAEFLTTELWPDEAEDGDAAIRAALQAIPTRRLRDAGLVDSLLELADMRVDLAQAGARQPAHDHEPIAIIGMACRYPGGVAGPEDLWRLVASGADAVSAFPGDRGWDLSVLRDPGAPEAPFTVGGGFLDGAADFDPAFFGISPREALAMDPQQRLTLELSWEALERAGINPDSLKGTRTGVFAGVMYHDYPGSDGNGSVVSGRVSYKLGLEGPAVSVDTACSSSLVALHLAVQALRHGDCTLAITGGVTVMATPGVFVEFGRQGALSADGRCKSFASAADGTGFAEGAGFLVVERLSDATRHGHPVLALVRGSAVNQDGASNGLTAPNGPSQRRVIRQALANARLSADRIDAVEAHGTGTTLGDPIEAQALIATYGQEREHPLLLGSVKSNIGHTQAAAGVAGVIKMVMAMRHAVLPPTLHVDTPSRQVDWSAGAVRLLTEAQEWPVSGRPRRAGVSSFGISGTNAHVVLEEAPLVGEPAPLPAAPSSSTASSAPAVPYPAVPYPAVPWLLSAATPDALRAQAERLLALDHHALRPVDVAYSLATTRATHAYRAAVVATDPDRLAEGLHSVARGDVPAVLDTADGLQAFLFTGQGSQRLGMGRELYGRFPVFASVFDEVCGLLPGVREVVWGEDAGLLDRTVHAQAGLFAVEVSLFRLVESWGVRPDLVAGHSIGEVAAAHVAGVFSLEDACVLVEARGRLMDALPSGGAMAAVQATEGEVLAELGRDGVAVAAVNGPSSVVVSGVSEAVERVRRYFKGLGRKTSRLRVSHAFHSPLMDPMLEGFRAVVERLSPQPSRVPLVSNLTGRVAAAEELCSADYWVRHVREAVRFADGVRTLREHGVTRFLELGPDAVLSALVTGDGAVAVPTMRRNQSEEHAVVNAMAQLHIHGATIDWESFFAGTGARRVDLPTYPFQRQRYWPAATAFPGGVAPLGISFADHPMLTGAVDLAASAGCLLTGRVSLATHPWLADHVVRGSVLLPGTALLELALRAGDQVGCQAVEELVLAAPLILPEHEAIQMQIWVGEEDGAGRRPVAIHSRPADSLDDTTWTLHASGSLATTAETPAIDLSTWPPPAAQPIDTTDIYERLLDAGFAYGPMFQGLRAAWRLGEEVFAEVALPDGVDAGGFGVHPALLDACLHAAVSAGGGEGVPFSWGGVVLHASGASRVRVRLSPAGGGALSVVVADGAGAAVVSVGSLAVRPISPVGAGVVRDSLFRLDWVPVGVGPGAAAWGGRIAVFGGEVGLPGEVVSDWEALADSAPDVVLVPLFGAAVPGVSVEDRVGRVVSPEDSVGAPTGQAITSGEATSAAAQAYAGAPGVQPDSTRTPNGVIAPGGGDTACVPADISGSALGAVKMDARDVVGAVHEIAARVLELVRDWLADTRFARSRLVLVTRGAVAGGDLAGASVWGLVRSAQLEHPGRFGLVDLADEASYGLLPRAVAVDEPQIMLRDGEVLAARLVRVARAAHDGGPGMLGAGRRDAVGTGGVAQDQVPAADGSDVGEALRIPPVGAETEGPGLSAALPEAGGAFAGDGFVLVTGGLGGLGRVVARHLVTTRGVRRLLLVGRRGLATEGAAETVEELSGLGAEVLVEACDAGDRTAVAGLVARHPIGAVVHAAGVLDDGVVASLTPERLEGVLRPKVDAAWNLHEATKDLDISVFVLFSSVAGTLGSAGQAAYAAGNAFLDALAEHRRGLNLPATSLAYGPWIQTTGMTQELREADTHRMTHAGMPPLTPEQGLALFDTALAGTEATLLPARLDLAAIRARGDVPPLLRGLVRVPARRTAAAPQADALTNRLSALDPRERHEVLLDVVRTQIAVVLGHTRAGEIAPKKAFRDLGFDSLTAVELRNRLDTATGLRLPATVVFDYPSAEALAGFLLDELLGSDTPATVPAVASVADDPIVIVGMACRYPGGVESPEDLWRLVTGGVDAISNFPSDRGWDVENLYNPDPGRVGTSYTRSGGFLSRAAEFDAAFFGMSPREALATDAQQRLLLETVWEAFERSGMDPESLRGSRTGVFAGVMYGDYATLLEGGEFEGYRGSGSAGSVASGRVSYALGLEGPAVTVDTACSSSLVALHLAVQALRAGECSLAVAGGVTVMSTPATFVEFSRQGGLSVDGRCRAFSDDANGVGWGEGAGVVVVERLSDARRHGHRVLAVVRGSAVNQDGASNGLTAPNGPSQQRVIRQALASAGLSVADVDVVEAHGTGTTLGDPIEAQALIATYGQNRELPLLLGSVKSNIGHTQAAAGVAGVIKMVMAMRHGIAPKTLHIGVPSSHVDWSAGSVELLAEQTPWPEGRGLRRAGVSSFGISGTNAHVVLEQGDLVDLVERDAVSGLGPVRGSANALAEVDPANRMTPGDSPENSGRVGLDDPAEADLATLHGGVLSPGVVPLVLSGKSEAALRAQAARLLAHLNRVDAAGADGAAQALVDVGYSLVATRSRFDHRAVVLAGADDATVRALSALMAGQADAALVEGTARAGGLAFLFSGQGVQRLGMGRELYDRFPVFAEAFDEVSRHLVGVREIVWGDDDELLNQTVHAQSALFAVEVALFRLARSWGVRPDLLAGHSIGEVAAAHAAGVFTLADACTLVEARGRLMQALPPGGAMAALQATEQEVLTCLSELGESPGLAGGSRTDVAIAAVNGPASTVVSGAEQAVEH</sequence>
<dbReference type="InterPro" id="IPR032821">
    <property type="entry name" value="PKS_assoc"/>
</dbReference>
<dbReference type="STRING" id="504805.SAMN05421505_1651"/>
<evidence type="ECO:0000256" key="6">
    <source>
        <dbReference type="PROSITE-ProRule" id="PRU01363"/>
    </source>
</evidence>